<evidence type="ECO:0000256" key="2">
    <source>
        <dbReference type="ARBA" id="ARBA00007749"/>
    </source>
</evidence>
<comment type="similarity">
    <text evidence="2">Belongs to the metallo-beta-lactamase superfamily.</text>
</comment>
<dbReference type="EMBL" id="RBZN01000033">
    <property type="protein sequence ID" value="RKQ15137.1"/>
    <property type="molecule type" value="Genomic_DNA"/>
</dbReference>
<dbReference type="SMART" id="SM00849">
    <property type="entry name" value="Lactamase_B"/>
    <property type="match status" value="1"/>
</dbReference>
<comment type="caution">
    <text evidence="7">The sequence shown here is derived from an EMBL/GenBank/DDBJ whole genome shotgun (WGS) entry which is preliminary data.</text>
</comment>
<evidence type="ECO:0000256" key="1">
    <source>
        <dbReference type="ARBA" id="ARBA00001947"/>
    </source>
</evidence>
<dbReference type="InterPro" id="IPR051013">
    <property type="entry name" value="MBL_superfamily_lactonases"/>
</dbReference>
<protein>
    <submittedName>
        <fullName evidence="7">N-acyl homoserine lactonase family protein</fullName>
    </submittedName>
</protein>
<sequence length="292" mass="33128">MFLCKTKGVIKMAKITVKAVQCGSFGLDRDALVAGAQLTIHNKNKPREWYACPSFTYVIDHPDGKMLFDASIWRGWKEEWPQGWVDTTDYTMASDEEYFEARLKQLKLDPSDFKYVFLSHLHSDHAGNARLFAGTNAQILVHEKELNGVAQLEADGKNAHNFFLSSDYSVSGLKYTTMYGDQEIMKGIRTISLPGHTWGTMGLMIELEHSGTIILSGDSLYLADSYHTGMGSMIDENRDEWRRSLNKIKLLQKAHNAMIIPGHDHNVIHHECSCSPLKSENKLRLWPDAQYD</sequence>
<dbReference type="AlphaFoldDB" id="A0A494YY47"/>
<dbReference type="PANTHER" id="PTHR42978">
    <property type="entry name" value="QUORUM-QUENCHING LACTONASE YTNP-RELATED-RELATED"/>
    <property type="match status" value="1"/>
</dbReference>
<accession>A0A494YY47</accession>
<organism evidence="7 8">
    <name type="scientific">Ureibacillus endophyticus</name>
    <dbReference type="NCBI Taxonomy" id="1978490"/>
    <lineage>
        <taxon>Bacteria</taxon>
        <taxon>Bacillati</taxon>
        <taxon>Bacillota</taxon>
        <taxon>Bacilli</taxon>
        <taxon>Bacillales</taxon>
        <taxon>Caryophanaceae</taxon>
        <taxon>Ureibacillus</taxon>
    </lineage>
</organism>
<dbReference type="OrthoDB" id="333278at2"/>
<evidence type="ECO:0000313" key="8">
    <source>
        <dbReference type="Proteomes" id="UP000272238"/>
    </source>
</evidence>
<dbReference type="Proteomes" id="UP000272238">
    <property type="component" value="Unassembled WGS sequence"/>
</dbReference>
<name>A0A494YY47_9BACL</name>
<evidence type="ECO:0000256" key="5">
    <source>
        <dbReference type="ARBA" id="ARBA00022833"/>
    </source>
</evidence>
<keyword evidence="3" id="KW-0479">Metal-binding</keyword>
<dbReference type="InterPro" id="IPR036866">
    <property type="entry name" value="RibonucZ/Hydroxyglut_hydro"/>
</dbReference>
<proteinExistence type="inferred from homology"/>
<keyword evidence="5" id="KW-0862">Zinc</keyword>
<dbReference type="Gene3D" id="3.60.15.10">
    <property type="entry name" value="Ribonuclease Z/Hydroxyacylglutathione hydrolase-like"/>
    <property type="match status" value="1"/>
</dbReference>
<gene>
    <name evidence="7" type="ORF">D8M03_12350</name>
</gene>
<keyword evidence="4" id="KW-0378">Hydrolase</keyword>
<dbReference type="GO" id="GO:0016787">
    <property type="term" value="F:hydrolase activity"/>
    <property type="evidence" value="ECO:0007669"/>
    <property type="project" value="UniProtKB-KW"/>
</dbReference>
<evidence type="ECO:0000259" key="6">
    <source>
        <dbReference type="SMART" id="SM00849"/>
    </source>
</evidence>
<dbReference type="InterPro" id="IPR001279">
    <property type="entry name" value="Metallo-B-lactamas"/>
</dbReference>
<evidence type="ECO:0000313" key="7">
    <source>
        <dbReference type="EMBL" id="RKQ15137.1"/>
    </source>
</evidence>
<dbReference type="Pfam" id="PF00753">
    <property type="entry name" value="Lactamase_B"/>
    <property type="match status" value="1"/>
</dbReference>
<evidence type="ECO:0000256" key="3">
    <source>
        <dbReference type="ARBA" id="ARBA00022723"/>
    </source>
</evidence>
<feature type="domain" description="Metallo-beta-lactamase" evidence="6">
    <location>
        <begin position="53"/>
        <end position="263"/>
    </location>
</feature>
<dbReference type="SUPFAM" id="SSF56281">
    <property type="entry name" value="Metallo-hydrolase/oxidoreductase"/>
    <property type="match status" value="1"/>
</dbReference>
<dbReference type="PANTHER" id="PTHR42978:SF2">
    <property type="entry name" value="102 KBASES UNSTABLE REGION: FROM 1 TO 119443"/>
    <property type="match status" value="1"/>
</dbReference>
<dbReference type="CDD" id="cd07729">
    <property type="entry name" value="AHL_lactonase_MBL-fold"/>
    <property type="match status" value="1"/>
</dbReference>
<keyword evidence="8" id="KW-1185">Reference proteome</keyword>
<dbReference type="GO" id="GO:0046872">
    <property type="term" value="F:metal ion binding"/>
    <property type="evidence" value="ECO:0007669"/>
    <property type="project" value="UniProtKB-KW"/>
</dbReference>
<reference evidence="7 8" key="1">
    <citation type="journal article" date="2016" name="Antonie Van Leeuwenhoek">
        <title>Lysinibacillus endophyticus sp. nov., an indole-3-acetic acid producing endophytic bacterium isolated from corn root (Zea mays cv. Xinken-5).</title>
        <authorList>
            <person name="Yu J."/>
            <person name="Guan X."/>
            <person name="Liu C."/>
            <person name="Xiang W."/>
            <person name="Yu Z."/>
            <person name="Liu X."/>
            <person name="Wang G."/>
        </authorList>
    </citation>
    <scope>NUCLEOTIDE SEQUENCE [LARGE SCALE GENOMIC DNA]</scope>
    <source>
        <strain evidence="7 8">DSM 100506</strain>
    </source>
</reference>
<evidence type="ECO:0000256" key="4">
    <source>
        <dbReference type="ARBA" id="ARBA00022801"/>
    </source>
</evidence>
<comment type="cofactor">
    <cofactor evidence="1">
        <name>Zn(2+)</name>
        <dbReference type="ChEBI" id="CHEBI:29105"/>
    </cofactor>
</comment>